<dbReference type="PANTHER" id="PTHR43727:SF2">
    <property type="entry name" value="GROUP IV DECARBOXYLASE"/>
    <property type="match status" value="1"/>
</dbReference>
<protein>
    <recommendedName>
        <fullName evidence="4">Orn/DAP/Arg decarboxylase 2 N-terminal domain-containing protein</fullName>
    </recommendedName>
</protein>
<evidence type="ECO:0000259" key="4">
    <source>
        <dbReference type="Pfam" id="PF02784"/>
    </source>
</evidence>
<dbReference type="SUPFAM" id="SSF51419">
    <property type="entry name" value="PLP-binding barrel"/>
    <property type="match status" value="1"/>
</dbReference>
<dbReference type="InterPro" id="IPR029066">
    <property type="entry name" value="PLP-binding_barrel"/>
</dbReference>
<gene>
    <name evidence="5" type="ORF">DD559_15645</name>
</gene>
<dbReference type="PANTHER" id="PTHR43727">
    <property type="entry name" value="DIAMINOPIMELATE DECARBOXYLASE"/>
    <property type="match status" value="1"/>
</dbReference>
<dbReference type="PROSITE" id="PS00878">
    <property type="entry name" value="ODR_DC_2_1"/>
    <property type="match status" value="1"/>
</dbReference>
<comment type="cofactor">
    <cofactor evidence="1">
        <name>pyridoxal 5'-phosphate</name>
        <dbReference type="ChEBI" id="CHEBI:597326"/>
    </cofactor>
</comment>
<dbReference type="GO" id="GO:0008836">
    <property type="term" value="F:diaminopimelate decarboxylase activity"/>
    <property type="evidence" value="ECO:0007669"/>
    <property type="project" value="TreeGrafter"/>
</dbReference>
<dbReference type="Proteomes" id="UP000245890">
    <property type="component" value="Unassembled WGS sequence"/>
</dbReference>
<name>A0A2U0SH04_9SPHN</name>
<dbReference type="RefSeq" id="WP_116470005.1">
    <property type="nucleotide sequence ID" value="NZ_QENQ01000001.1"/>
</dbReference>
<dbReference type="Pfam" id="PF02784">
    <property type="entry name" value="Orn_Arg_deC_N"/>
    <property type="match status" value="1"/>
</dbReference>
<evidence type="ECO:0000256" key="1">
    <source>
        <dbReference type="ARBA" id="ARBA00001933"/>
    </source>
</evidence>
<evidence type="ECO:0000256" key="3">
    <source>
        <dbReference type="SAM" id="MobiDB-lite"/>
    </source>
</evidence>
<dbReference type="Gene3D" id="3.20.20.10">
    <property type="entry name" value="Alanine racemase"/>
    <property type="match status" value="1"/>
</dbReference>
<proteinExistence type="predicted"/>
<dbReference type="OrthoDB" id="9802241at2"/>
<dbReference type="AlphaFoldDB" id="A0A2U0SH04"/>
<reference evidence="5 6" key="1">
    <citation type="submission" date="2018-05" db="EMBL/GenBank/DDBJ databases">
        <title>Description of Sphingomonas pokkalii sp nov, isolated from the rhizosphere of saline tolerant pokkali rice and its draft genome analysis.</title>
        <authorList>
            <person name="Menon R."/>
            <person name="Kumari S."/>
            <person name="Rameshkumar N."/>
        </authorList>
    </citation>
    <scope>NUCLEOTIDE SEQUENCE [LARGE SCALE GENOMIC DNA]</scope>
    <source>
        <strain evidence="5 6">L3B27</strain>
    </source>
</reference>
<dbReference type="EMBL" id="QENQ01000001">
    <property type="protein sequence ID" value="PVX30595.1"/>
    <property type="molecule type" value="Genomic_DNA"/>
</dbReference>
<dbReference type="InterPro" id="IPR022653">
    <property type="entry name" value="De-COase2_pyr-phos_BS"/>
</dbReference>
<dbReference type="InterPro" id="IPR009006">
    <property type="entry name" value="Ala_racemase/Decarboxylase_C"/>
</dbReference>
<evidence type="ECO:0000313" key="6">
    <source>
        <dbReference type="Proteomes" id="UP000245890"/>
    </source>
</evidence>
<evidence type="ECO:0000256" key="2">
    <source>
        <dbReference type="ARBA" id="ARBA00022898"/>
    </source>
</evidence>
<feature type="domain" description="Orn/DAP/Arg decarboxylase 2 N-terminal" evidence="4">
    <location>
        <begin position="35"/>
        <end position="84"/>
    </location>
</feature>
<accession>A0A2U0SH04</accession>
<keyword evidence="2" id="KW-0663">Pyridoxal phosphate</keyword>
<feature type="region of interest" description="Disordered" evidence="3">
    <location>
        <begin position="120"/>
        <end position="143"/>
    </location>
</feature>
<feature type="compositionally biased region" description="Basic residues" evidence="3">
    <location>
        <begin position="123"/>
        <end position="143"/>
    </location>
</feature>
<dbReference type="InterPro" id="IPR022644">
    <property type="entry name" value="De-COase2_N"/>
</dbReference>
<organism evidence="5 6">
    <name type="scientific">Sphingomonas pokkalii</name>
    <dbReference type="NCBI Taxonomy" id="2175090"/>
    <lineage>
        <taxon>Bacteria</taxon>
        <taxon>Pseudomonadati</taxon>
        <taxon>Pseudomonadota</taxon>
        <taxon>Alphaproteobacteria</taxon>
        <taxon>Sphingomonadales</taxon>
        <taxon>Sphingomonadaceae</taxon>
        <taxon>Sphingomonas</taxon>
    </lineage>
</organism>
<sequence length="143" mass="15669">MSFKMLDGELHADRVPLATIGKAAGTHAYVYSATQLRAKAQQFKAALAPIEQKQLMFAVKANPRPAVLRTLADLGFGADIVSGGMAIALTSCRRPYPRTQFSHTACRDGWLQQIEMPDDVRAHKAPGKPKPSAGRRKSFFNPY</sequence>
<keyword evidence="6" id="KW-1185">Reference proteome</keyword>
<dbReference type="Gene3D" id="2.40.37.10">
    <property type="entry name" value="Lyase, Ornithine Decarboxylase, Chain A, domain 1"/>
    <property type="match status" value="1"/>
</dbReference>
<dbReference type="GO" id="GO:0009089">
    <property type="term" value="P:lysine biosynthetic process via diaminopimelate"/>
    <property type="evidence" value="ECO:0007669"/>
    <property type="project" value="TreeGrafter"/>
</dbReference>
<evidence type="ECO:0000313" key="5">
    <source>
        <dbReference type="EMBL" id="PVX30595.1"/>
    </source>
</evidence>
<comment type="caution">
    <text evidence="5">The sequence shown here is derived from an EMBL/GenBank/DDBJ whole genome shotgun (WGS) entry which is preliminary data.</text>
</comment>